<organism evidence="2">
    <name type="scientific">Ditylum brightwellii</name>
    <dbReference type="NCBI Taxonomy" id="49249"/>
    <lineage>
        <taxon>Eukaryota</taxon>
        <taxon>Sar</taxon>
        <taxon>Stramenopiles</taxon>
        <taxon>Ochrophyta</taxon>
        <taxon>Bacillariophyta</taxon>
        <taxon>Mediophyceae</taxon>
        <taxon>Lithodesmiophycidae</taxon>
        <taxon>Lithodesmiales</taxon>
        <taxon>Lithodesmiaceae</taxon>
        <taxon>Ditylum</taxon>
    </lineage>
</organism>
<dbReference type="EMBL" id="HBNS01036226">
    <property type="protein sequence ID" value="CAE4632713.1"/>
    <property type="molecule type" value="Transcribed_RNA"/>
</dbReference>
<evidence type="ECO:0000313" key="3">
    <source>
        <dbReference type="EMBL" id="CAE4632716.1"/>
    </source>
</evidence>
<dbReference type="PANTHER" id="PTHR34204:SF2">
    <property type="entry name" value="RNA-BINDING ASCH DOMAIN PROTEIN"/>
    <property type="match status" value="1"/>
</dbReference>
<gene>
    <name evidence="2" type="ORF">DBRI00130_LOCUS28308</name>
    <name evidence="3" type="ORF">DBRI00130_LOCUS28309</name>
</gene>
<accession>A0A6S8VAU4</accession>
<reference evidence="2" key="1">
    <citation type="submission" date="2021-01" db="EMBL/GenBank/DDBJ databases">
        <authorList>
            <person name="Corre E."/>
            <person name="Pelletier E."/>
            <person name="Niang G."/>
            <person name="Scheremetjew M."/>
            <person name="Finn R."/>
            <person name="Kale V."/>
            <person name="Holt S."/>
            <person name="Cochrane G."/>
            <person name="Meng A."/>
            <person name="Brown T."/>
            <person name="Cohen L."/>
        </authorList>
    </citation>
    <scope>NUCLEOTIDE SEQUENCE</scope>
    <source>
        <strain evidence="2">GSO104</strain>
    </source>
</reference>
<name>A0A6S8VAU4_9STRA</name>
<dbReference type="PANTHER" id="PTHR34204">
    <property type="entry name" value="RNA-BINDING ASCH DOMAIN PROTEIN"/>
    <property type="match status" value="1"/>
</dbReference>
<feature type="chain" id="PRO_5036191433" evidence="1">
    <location>
        <begin position="21"/>
        <end position="454"/>
    </location>
</feature>
<protein>
    <submittedName>
        <fullName evidence="2">Uncharacterized protein</fullName>
    </submittedName>
</protein>
<dbReference type="EMBL" id="HBNS01036227">
    <property type="protein sequence ID" value="CAE4632716.1"/>
    <property type="molecule type" value="Transcribed_RNA"/>
</dbReference>
<evidence type="ECO:0000256" key="1">
    <source>
        <dbReference type="SAM" id="SignalP"/>
    </source>
</evidence>
<proteinExistence type="predicted"/>
<dbReference type="AlphaFoldDB" id="A0A6S8VAU4"/>
<sequence length="454" mass="51646">MNGVVTMIMIIFLLFTTATATCFILSHSPTQSCIRKCMSQFSYKYYLSDENNDADEETDSLRYRGNHEIGQEYGHRYYLSSLSFLEDEKEQQKVEQFIEATKKALFMLGDDDNALNTVQGEGLGTGGGGRGLSENLRRLLLSGSTLHNSKGDEEEGFVTGDDVDVNYGTINTFNNDSISTASSITLNNRKRRRKKVQQIHETDNEGKLIFSGVPRPPFYREVAIRLYLLTKHHRRHWWWWQWRPWKQKQQQQESHLVDATALGMTELKTPSLPSPPPIKKTTKIPSVQHLMAWLHNAGDEGILHLLGMRSTVGTSDDVLLPPDCTELLKAANCPHKKTKNPQQMLTVAARARTKHAHRGQTDLFFGTIIGSPSDQNVVTQNILMDMLHDAVWINIHLFSGQTHPVLEIRVEEGYGARWTIMAKDDEEGDGEGNVVFRGFLEPQMEDGHERKWRH</sequence>
<evidence type="ECO:0000313" key="2">
    <source>
        <dbReference type="EMBL" id="CAE4632713.1"/>
    </source>
</evidence>
<feature type="signal peptide" evidence="1">
    <location>
        <begin position="1"/>
        <end position="20"/>
    </location>
</feature>
<keyword evidence="1" id="KW-0732">Signal</keyword>